<feature type="compositionally biased region" description="Low complexity" evidence="1">
    <location>
        <begin position="435"/>
        <end position="447"/>
    </location>
</feature>
<dbReference type="Proteomes" id="UP001301958">
    <property type="component" value="Unassembled WGS sequence"/>
</dbReference>
<feature type="region of interest" description="Disordered" evidence="1">
    <location>
        <begin position="780"/>
        <end position="813"/>
    </location>
</feature>
<evidence type="ECO:0000313" key="2">
    <source>
        <dbReference type="EMBL" id="KAK4224426.1"/>
    </source>
</evidence>
<feature type="compositionally biased region" description="Low complexity" evidence="1">
    <location>
        <begin position="484"/>
        <end position="504"/>
    </location>
</feature>
<feature type="region of interest" description="Disordered" evidence="1">
    <location>
        <begin position="236"/>
        <end position="293"/>
    </location>
</feature>
<gene>
    <name evidence="2" type="ORF">QBC38DRAFT_371125</name>
</gene>
<organism evidence="2 3">
    <name type="scientific">Podospora fimiseda</name>
    <dbReference type="NCBI Taxonomy" id="252190"/>
    <lineage>
        <taxon>Eukaryota</taxon>
        <taxon>Fungi</taxon>
        <taxon>Dikarya</taxon>
        <taxon>Ascomycota</taxon>
        <taxon>Pezizomycotina</taxon>
        <taxon>Sordariomycetes</taxon>
        <taxon>Sordariomycetidae</taxon>
        <taxon>Sordariales</taxon>
        <taxon>Podosporaceae</taxon>
        <taxon>Podospora</taxon>
    </lineage>
</organism>
<sequence length="813" mass="89704">MASSHRRPVEDEDVPPPPYSETDIYSTSGRGPNTPTSPLISTHHRRNSSNNDNDDIVSTTTTSNGEIIYTPPLTPRSSQSNSGHFPAFHSEGSTATEAAYAAYFEDRPVPAGLDARNAGTSKLVTVTVWEDTSPHEIAFPSNEGLEARDVTIVDWQTFTNFLLGNGWDARRNEEVLRRKDGGDGSSGSVKEGGGSNSPVVDLERVEERRAELEKTVREWNSGFFGPRGVNVVVRAHQHTKGDDRRPQGMMPGSWGNGCVECERVQREQQQEQQQQFQSQQVPPQNSSRGRGFGLFSNGSLNPFGGAGGSPGNGGFNFAGIKIDGDRVSIGDRFVADGRAGSLKIGGIDMDSSGIRINGSPMFGGHGSGRGRGGGAWCSPRGGMMGCPPGGMPGGAGWPFGGSSRGRRGCGERGETVHQHWGRGGRASWWGPTTWQSQPQPQSQPYSQGVQDADKREQKQEPESERGRGRRGRHSHRGSRHRSRSSSVSSVSSSSSSSSASSVGSLPDYDDLKDSQLPVAKKYLQESLHRSDQMITREKVKEAKQKIKEARKNSPSGINEAVNIAYDRAELRRQVKELMREWKQLKKEQKKQRRQLRKEKRNRRREEKRERRNTRRELRRAERDFHRGHQHHDRHHPHRHQSISGNMPSFAIPRVPVPDFNIPAPFPPAASPIPAMPPIPTPPGAWPSVSSPLVPVPSPISASKYKAADEISDQLAAKEAELLRLHESIALELENSLSEACWPSAEQEKEALRMEREIEELGLNLEKLRTEADEEFARELAMEEEKQQHGGPGVTVTTTRPQEEGFRALNMPGI</sequence>
<dbReference type="CDD" id="cd22249">
    <property type="entry name" value="UDM1_RNF168_RNF169-like"/>
    <property type="match status" value="1"/>
</dbReference>
<reference evidence="2" key="2">
    <citation type="submission" date="2023-05" db="EMBL/GenBank/DDBJ databases">
        <authorList>
            <consortium name="Lawrence Berkeley National Laboratory"/>
            <person name="Steindorff A."/>
            <person name="Hensen N."/>
            <person name="Bonometti L."/>
            <person name="Westerberg I."/>
            <person name="Brannstrom I.O."/>
            <person name="Guillou S."/>
            <person name="Cros-Aarteil S."/>
            <person name="Calhoun S."/>
            <person name="Haridas S."/>
            <person name="Kuo A."/>
            <person name="Mondo S."/>
            <person name="Pangilinan J."/>
            <person name="Riley R."/>
            <person name="Labutti K."/>
            <person name="Andreopoulos B."/>
            <person name="Lipzen A."/>
            <person name="Chen C."/>
            <person name="Yanf M."/>
            <person name="Daum C."/>
            <person name="Ng V."/>
            <person name="Clum A."/>
            <person name="Ohm R."/>
            <person name="Martin F."/>
            <person name="Silar P."/>
            <person name="Natvig D."/>
            <person name="Lalanne C."/>
            <person name="Gautier V."/>
            <person name="Ament-Velasquez S.L."/>
            <person name="Kruys A."/>
            <person name="Hutchinson M.I."/>
            <person name="Powell A.J."/>
            <person name="Barry K."/>
            <person name="Miller A.N."/>
            <person name="Grigoriev I.V."/>
            <person name="Debuchy R."/>
            <person name="Gladieux P."/>
            <person name="Thoren M.H."/>
            <person name="Johannesson H."/>
        </authorList>
    </citation>
    <scope>NUCLEOTIDE SEQUENCE</scope>
    <source>
        <strain evidence="2">CBS 990.96</strain>
    </source>
</reference>
<feature type="compositionally biased region" description="Basic and acidic residues" evidence="1">
    <location>
        <begin position="408"/>
        <end position="417"/>
    </location>
</feature>
<feature type="compositionally biased region" description="Basic residues" evidence="1">
    <location>
        <begin position="587"/>
        <end position="602"/>
    </location>
</feature>
<evidence type="ECO:0000256" key="1">
    <source>
        <dbReference type="SAM" id="MobiDB-lite"/>
    </source>
</evidence>
<feature type="compositionally biased region" description="Low complexity" evidence="1">
    <location>
        <begin position="270"/>
        <end position="284"/>
    </location>
</feature>
<feature type="region of interest" description="Disordered" evidence="1">
    <location>
        <begin position="399"/>
        <end position="555"/>
    </location>
</feature>
<feature type="compositionally biased region" description="Basic residues" evidence="1">
    <location>
        <begin position="467"/>
        <end position="483"/>
    </location>
</feature>
<keyword evidence="3" id="KW-1185">Reference proteome</keyword>
<feature type="compositionally biased region" description="Basic and acidic residues" evidence="1">
    <location>
        <begin position="522"/>
        <end position="551"/>
    </location>
</feature>
<name>A0AAN7BJG7_9PEZI</name>
<protein>
    <submittedName>
        <fullName evidence="2">Uncharacterized protein</fullName>
    </submittedName>
</protein>
<comment type="caution">
    <text evidence="2">The sequence shown here is derived from an EMBL/GenBank/DDBJ whole genome shotgun (WGS) entry which is preliminary data.</text>
</comment>
<feature type="compositionally biased region" description="Basic residues" evidence="1">
    <location>
        <begin position="627"/>
        <end position="640"/>
    </location>
</feature>
<evidence type="ECO:0000313" key="3">
    <source>
        <dbReference type="Proteomes" id="UP001301958"/>
    </source>
</evidence>
<feature type="compositionally biased region" description="Polar residues" evidence="1">
    <location>
        <begin position="23"/>
        <end position="39"/>
    </location>
</feature>
<feature type="compositionally biased region" description="Low complexity" evidence="1">
    <location>
        <begin position="48"/>
        <end position="64"/>
    </location>
</feature>
<accession>A0AAN7BJG7</accession>
<feature type="region of interest" description="Disordered" evidence="1">
    <location>
        <begin position="584"/>
        <end position="650"/>
    </location>
</feature>
<dbReference type="AlphaFoldDB" id="A0AAN7BJG7"/>
<dbReference type="EMBL" id="MU865393">
    <property type="protein sequence ID" value="KAK4224426.1"/>
    <property type="molecule type" value="Genomic_DNA"/>
</dbReference>
<feature type="region of interest" description="Disordered" evidence="1">
    <location>
        <begin position="1"/>
        <end position="90"/>
    </location>
</feature>
<proteinExistence type="predicted"/>
<feature type="compositionally biased region" description="Basic and acidic residues" evidence="1">
    <location>
        <begin position="260"/>
        <end position="269"/>
    </location>
</feature>
<feature type="compositionally biased region" description="Basic and acidic residues" evidence="1">
    <location>
        <begin position="451"/>
        <end position="466"/>
    </location>
</feature>
<feature type="compositionally biased region" description="Basic and acidic residues" evidence="1">
    <location>
        <begin position="603"/>
        <end position="626"/>
    </location>
</feature>
<feature type="region of interest" description="Disordered" evidence="1">
    <location>
        <begin position="177"/>
        <end position="204"/>
    </location>
</feature>
<reference evidence="2" key="1">
    <citation type="journal article" date="2023" name="Mol. Phylogenet. Evol.">
        <title>Genome-scale phylogeny and comparative genomics of the fungal order Sordariales.</title>
        <authorList>
            <person name="Hensen N."/>
            <person name="Bonometti L."/>
            <person name="Westerberg I."/>
            <person name="Brannstrom I.O."/>
            <person name="Guillou S."/>
            <person name="Cros-Aarteil S."/>
            <person name="Calhoun S."/>
            <person name="Haridas S."/>
            <person name="Kuo A."/>
            <person name="Mondo S."/>
            <person name="Pangilinan J."/>
            <person name="Riley R."/>
            <person name="LaButti K."/>
            <person name="Andreopoulos B."/>
            <person name="Lipzen A."/>
            <person name="Chen C."/>
            <person name="Yan M."/>
            <person name="Daum C."/>
            <person name="Ng V."/>
            <person name="Clum A."/>
            <person name="Steindorff A."/>
            <person name="Ohm R.A."/>
            <person name="Martin F."/>
            <person name="Silar P."/>
            <person name="Natvig D.O."/>
            <person name="Lalanne C."/>
            <person name="Gautier V."/>
            <person name="Ament-Velasquez S.L."/>
            <person name="Kruys A."/>
            <person name="Hutchinson M.I."/>
            <person name="Powell A.J."/>
            <person name="Barry K."/>
            <person name="Miller A.N."/>
            <person name="Grigoriev I.V."/>
            <person name="Debuchy R."/>
            <person name="Gladieux P."/>
            <person name="Hiltunen Thoren M."/>
            <person name="Johannesson H."/>
        </authorList>
    </citation>
    <scope>NUCLEOTIDE SEQUENCE</scope>
    <source>
        <strain evidence="2">CBS 990.96</strain>
    </source>
</reference>